<dbReference type="InterPro" id="IPR008269">
    <property type="entry name" value="Lon_proteolytic"/>
</dbReference>
<dbReference type="Proteomes" id="UP000229297">
    <property type="component" value="Unassembled WGS sequence"/>
</dbReference>
<comment type="caution">
    <text evidence="1">Lacks conserved residue(s) required for the propagation of feature annotation.</text>
</comment>
<dbReference type="AlphaFoldDB" id="A0A2M7JEA1"/>
<accession>A0A2M7JEA1</accession>
<evidence type="ECO:0000313" key="4">
    <source>
        <dbReference type="Proteomes" id="UP000229297"/>
    </source>
</evidence>
<feature type="non-terminal residue" evidence="3">
    <location>
        <position position="1"/>
    </location>
</feature>
<dbReference type="GO" id="GO:0006508">
    <property type="term" value="P:proteolysis"/>
    <property type="evidence" value="ECO:0007669"/>
    <property type="project" value="InterPro"/>
</dbReference>
<proteinExistence type="predicted"/>
<dbReference type="SUPFAM" id="SSF54211">
    <property type="entry name" value="Ribosomal protein S5 domain 2-like"/>
    <property type="match status" value="1"/>
</dbReference>
<organism evidence="3 4">
    <name type="scientific">Candidatus Desantisbacteria bacterium CG_4_8_14_3_um_filter_40_12</name>
    <dbReference type="NCBI Taxonomy" id="1974545"/>
    <lineage>
        <taxon>Bacteria</taxon>
        <taxon>Candidatus Desantisiibacteriota</taxon>
    </lineage>
</organism>
<evidence type="ECO:0000256" key="1">
    <source>
        <dbReference type="PROSITE-ProRule" id="PRU01122"/>
    </source>
</evidence>
<dbReference type="GO" id="GO:0004176">
    <property type="term" value="F:ATP-dependent peptidase activity"/>
    <property type="evidence" value="ECO:0007669"/>
    <property type="project" value="InterPro"/>
</dbReference>
<evidence type="ECO:0000259" key="2">
    <source>
        <dbReference type="PROSITE" id="PS51786"/>
    </source>
</evidence>
<gene>
    <name evidence="3" type="ORF">COZ71_01680</name>
</gene>
<dbReference type="Pfam" id="PF05362">
    <property type="entry name" value="Lon_C"/>
    <property type="match status" value="1"/>
</dbReference>
<evidence type="ECO:0000313" key="3">
    <source>
        <dbReference type="EMBL" id="PIX17735.1"/>
    </source>
</evidence>
<dbReference type="GO" id="GO:0004252">
    <property type="term" value="F:serine-type endopeptidase activity"/>
    <property type="evidence" value="ECO:0007669"/>
    <property type="project" value="InterPro"/>
</dbReference>
<name>A0A2M7JEA1_9BACT</name>
<sequence>AHRCGIKTVLLPQENENDLDDIPADVKKSMGFKLISNMDEVIRLALNGGCR</sequence>
<comment type="caution">
    <text evidence="3">The sequence shown here is derived from an EMBL/GenBank/DDBJ whole genome shotgun (WGS) entry which is preliminary data.</text>
</comment>
<dbReference type="PROSITE" id="PS51786">
    <property type="entry name" value="LON_PROTEOLYTIC"/>
    <property type="match status" value="1"/>
</dbReference>
<dbReference type="Gene3D" id="3.30.230.10">
    <property type="match status" value="1"/>
</dbReference>
<reference evidence="4" key="1">
    <citation type="submission" date="2017-09" db="EMBL/GenBank/DDBJ databases">
        <title>Depth-based differentiation of microbial function through sediment-hosted aquifers and enrichment of novel symbionts in the deep terrestrial subsurface.</title>
        <authorList>
            <person name="Probst A.J."/>
            <person name="Ladd B."/>
            <person name="Jarett J.K."/>
            <person name="Geller-Mcgrath D.E."/>
            <person name="Sieber C.M.K."/>
            <person name="Emerson J.B."/>
            <person name="Anantharaman K."/>
            <person name="Thomas B.C."/>
            <person name="Malmstrom R."/>
            <person name="Stieglmeier M."/>
            <person name="Klingl A."/>
            <person name="Woyke T."/>
            <person name="Ryan C.M."/>
            <person name="Banfield J.F."/>
        </authorList>
    </citation>
    <scope>NUCLEOTIDE SEQUENCE [LARGE SCALE GENOMIC DNA]</scope>
</reference>
<protein>
    <recommendedName>
        <fullName evidence="2">Lon proteolytic domain-containing protein</fullName>
    </recommendedName>
</protein>
<feature type="domain" description="Lon proteolytic" evidence="2">
    <location>
        <begin position="1"/>
        <end position="48"/>
    </location>
</feature>
<dbReference type="EMBL" id="PFIC01000048">
    <property type="protein sequence ID" value="PIX17735.1"/>
    <property type="molecule type" value="Genomic_DNA"/>
</dbReference>
<dbReference type="InterPro" id="IPR020568">
    <property type="entry name" value="Ribosomal_Su5_D2-typ_SF"/>
</dbReference>
<dbReference type="InterPro" id="IPR014721">
    <property type="entry name" value="Ribsml_uS5_D2-typ_fold_subgr"/>
</dbReference>